<feature type="compositionally biased region" description="Basic and acidic residues" evidence="1">
    <location>
        <begin position="92"/>
        <end position="105"/>
    </location>
</feature>
<sequence length="120" mass="12856">MFATQVITNNGDEALTVDEVTFPGASGATVRDWFLVPENYPLATEASPNIPLPPTGNTPTLDPGQTKRVAVVLEVSGASTTSEHLTIAYHEENGREGRLTPHRELLPLPHGQDCGDLPLD</sequence>
<evidence type="ECO:0000256" key="1">
    <source>
        <dbReference type="SAM" id="MobiDB-lite"/>
    </source>
</evidence>
<dbReference type="EMBL" id="FYEZ01000001">
    <property type="protein sequence ID" value="SNC65012.1"/>
    <property type="molecule type" value="Genomic_DNA"/>
</dbReference>
<gene>
    <name evidence="2" type="ORF">SAMN05445756_1231</name>
</gene>
<reference evidence="2 3" key="1">
    <citation type="submission" date="2017-06" db="EMBL/GenBank/DDBJ databases">
        <authorList>
            <person name="Kim H.J."/>
            <person name="Triplett B.A."/>
        </authorList>
    </citation>
    <scope>NUCLEOTIDE SEQUENCE [LARGE SCALE GENOMIC DNA]</scope>
    <source>
        <strain evidence="2 3">DSM 22179</strain>
    </source>
</reference>
<feature type="region of interest" description="Disordered" evidence="1">
    <location>
        <begin position="92"/>
        <end position="120"/>
    </location>
</feature>
<evidence type="ECO:0000313" key="3">
    <source>
        <dbReference type="Proteomes" id="UP000198122"/>
    </source>
</evidence>
<name>A0A212TG65_9MICO</name>
<dbReference type="AlphaFoldDB" id="A0A212TG65"/>
<dbReference type="OrthoDB" id="5149431at2"/>
<protein>
    <submittedName>
        <fullName evidence="2">Uncharacterized protein</fullName>
    </submittedName>
</protein>
<feature type="region of interest" description="Disordered" evidence="1">
    <location>
        <begin position="44"/>
        <end position="64"/>
    </location>
</feature>
<evidence type="ECO:0000313" key="2">
    <source>
        <dbReference type="EMBL" id="SNC65012.1"/>
    </source>
</evidence>
<proteinExistence type="predicted"/>
<dbReference type="RefSeq" id="WP_143469501.1">
    <property type="nucleotide sequence ID" value="NZ_FYEZ01000001.1"/>
</dbReference>
<organism evidence="2 3">
    <name type="scientific">Kytococcus aerolatus</name>
    <dbReference type="NCBI Taxonomy" id="592308"/>
    <lineage>
        <taxon>Bacteria</taxon>
        <taxon>Bacillati</taxon>
        <taxon>Actinomycetota</taxon>
        <taxon>Actinomycetes</taxon>
        <taxon>Micrococcales</taxon>
        <taxon>Kytococcaceae</taxon>
        <taxon>Kytococcus</taxon>
    </lineage>
</organism>
<keyword evidence="3" id="KW-1185">Reference proteome</keyword>
<accession>A0A212TG65</accession>
<dbReference type="Proteomes" id="UP000198122">
    <property type="component" value="Unassembled WGS sequence"/>
</dbReference>